<dbReference type="RefSeq" id="WP_056981973.1">
    <property type="nucleotide sequence ID" value="NZ_BKAM01000009.1"/>
</dbReference>
<reference evidence="2 3" key="1">
    <citation type="submission" date="2019-07" db="EMBL/GenBank/DDBJ databases">
        <title>Whole genome shotgun sequence of Lactobacillus rapi NBRC 109618.</title>
        <authorList>
            <person name="Hosoyama A."/>
            <person name="Uohara A."/>
            <person name="Ohji S."/>
            <person name="Ichikawa N."/>
        </authorList>
    </citation>
    <scope>NUCLEOTIDE SEQUENCE [LARGE SCALE GENOMIC DNA]</scope>
    <source>
        <strain evidence="2 3">NBRC 109618</strain>
    </source>
</reference>
<dbReference type="STRING" id="1423795.FD12_GL001856"/>
<gene>
    <name evidence="2" type="ORF">LRA02_10180</name>
</gene>
<evidence type="ECO:0000313" key="3">
    <source>
        <dbReference type="Proteomes" id="UP000321569"/>
    </source>
</evidence>
<comment type="caution">
    <text evidence="2">The sequence shown here is derived from an EMBL/GenBank/DDBJ whole genome shotgun (WGS) entry which is preliminary data.</text>
</comment>
<organism evidence="2 3">
    <name type="scientific">Lentilactobacillus rapi</name>
    <dbReference type="NCBI Taxonomy" id="481723"/>
    <lineage>
        <taxon>Bacteria</taxon>
        <taxon>Bacillati</taxon>
        <taxon>Bacillota</taxon>
        <taxon>Bacilli</taxon>
        <taxon>Lactobacillales</taxon>
        <taxon>Lactobacillaceae</taxon>
        <taxon>Lentilactobacillus</taxon>
    </lineage>
</organism>
<dbReference type="OrthoDB" id="2321129at2"/>
<proteinExistence type="predicted"/>
<dbReference type="Proteomes" id="UP000321569">
    <property type="component" value="Unassembled WGS sequence"/>
</dbReference>
<evidence type="ECO:0000313" key="2">
    <source>
        <dbReference type="EMBL" id="GEP72150.1"/>
    </source>
</evidence>
<dbReference type="EMBL" id="BKAM01000009">
    <property type="protein sequence ID" value="GEP72150.1"/>
    <property type="molecule type" value="Genomic_DNA"/>
</dbReference>
<accession>A0A512PLT1</accession>
<name>A0A512PLT1_9LACO</name>
<protein>
    <submittedName>
        <fullName evidence="2">Uncharacterized protein</fullName>
    </submittedName>
</protein>
<sequence length="109" mass="12878">MNNAKEYLDFFNQEYKEPGKHSNYSTNSNFRFDTRADALETKNMLIQKSPCAKYYRLSVEYINPNRSMQVGWYITVRKLDHQPKAPDHQSTTSPKPEKPQQPTHKKPEK</sequence>
<dbReference type="AlphaFoldDB" id="A0A512PLT1"/>
<evidence type="ECO:0000256" key="1">
    <source>
        <dbReference type="SAM" id="MobiDB-lite"/>
    </source>
</evidence>
<feature type="region of interest" description="Disordered" evidence="1">
    <location>
        <begin position="81"/>
        <end position="109"/>
    </location>
</feature>